<protein>
    <recommendedName>
        <fullName evidence="4">Ion transport domain-containing protein</fullName>
    </recommendedName>
</protein>
<organism evidence="2 3">
    <name type="scientific">Pelagomonas calceolata</name>
    <dbReference type="NCBI Taxonomy" id="35677"/>
    <lineage>
        <taxon>Eukaryota</taxon>
        <taxon>Sar</taxon>
        <taxon>Stramenopiles</taxon>
        <taxon>Ochrophyta</taxon>
        <taxon>Pelagophyceae</taxon>
        <taxon>Pelagomonadales</taxon>
        <taxon>Pelagomonadaceae</taxon>
        <taxon>Pelagomonas</taxon>
    </lineage>
</organism>
<feature type="compositionally biased region" description="Basic residues" evidence="1">
    <location>
        <begin position="81"/>
        <end position="91"/>
    </location>
</feature>
<dbReference type="OrthoDB" id="421226at2759"/>
<sequence length="409" mass="44708">MRASCEELPQPAPAPRAPLGPSRAENCAEIGEAKKQACAAAAPTAVARTPPRQRQSPLRPHQSLLDADDDVCTPSPNVTVRARRKRRRRKALGSAEKTFDANPASPPTSPSAATVPPVSPRSLPATPTIKSPPTHAPLSEPPLRRRTSRRSLDALADGAERASRALPLRERVTFMRQTSRDAGVIHPNSGPRRLWDFCAALVAVAMVLNPNVNVMGSAFFVADAALNLHTGYVDKGGTLILRRGRIMRHYAAGWLLPDVLGALGPSALAAVPAPRRCAVGSYDTWWAQCKPPPPGPLQIARRILKAFDLKRRLREAAPRIGGVVDAYLASWLPDLPTLIARILRLIRLLVALRCVRWLRLAQCGFRAVQVVRSRMRRASARRAASRVVSVEHDSIAHVFRRARRRFSVV</sequence>
<keyword evidence="3" id="KW-1185">Reference proteome</keyword>
<dbReference type="Proteomes" id="UP000789595">
    <property type="component" value="Unassembled WGS sequence"/>
</dbReference>
<evidence type="ECO:0000313" key="2">
    <source>
        <dbReference type="EMBL" id="CAH0378612.1"/>
    </source>
</evidence>
<feature type="region of interest" description="Disordered" evidence="1">
    <location>
        <begin position="1"/>
        <end position="149"/>
    </location>
</feature>
<dbReference type="EMBL" id="CAKKNE010000006">
    <property type="protein sequence ID" value="CAH0378612.1"/>
    <property type="molecule type" value="Genomic_DNA"/>
</dbReference>
<gene>
    <name evidence="2" type="ORF">PECAL_6P02040</name>
</gene>
<reference evidence="2" key="1">
    <citation type="submission" date="2021-11" db="EMBL/GenBank/DDBJ databases">
        <authorList>
            <consortium name="Genoscope - CEA"/>
            <person name="William W."/>
        </authorList>
    </citation>
    <scope>NUCLEOTIDE SEQUENCE</scope>
</reference>
<accession>A0A8J2X363</accession>
<dbReference type="AlphaFoldDB" id="A0A8J2X363"/>
<evidence type="ECO:0000313" key="3">
    <source>
        <dbReference type="Proteomes" id="UP000789595"/>
    </source>
</evidence>
<comment type="caution">
    <text evidence="2">The sequence shown here is derived from an EMBL/GenBank/DDBJ whole genome shotgun (WGS) entry which is preliminary data.</text>
</comment>
<name>A0A8J2X363_9STRA</name>
<evidence type="ECO:0008006" key="4">
    <source>
        <dbReference type="Google" id="ProtNLM"/>
    </source>
</evidence>
<feature type="compositionally biased region" description="Low complexity" evidence="1">
    <location>
        <begin position="36"/>
        <end position="54"/>
    </location>
</feature>
<evidence type="ECO:0000256" key="1">
    <source>
        <dbReference type="SAM" id="MobiDB-lite"/>
    </source>
</evidence>
<proteinExistence type="predicted"/>